<evidence type="ECO:0000313" key="2">
    <source>
        <dbReference type="Proteomes" id="UP000035661"/>
    </source>
</evidence>
<proteinExistence type="predicted"/>
<dbReference type="PATRIC" id="fig|743698.3.peg.1063"/>
<name>A0A0H3XLZ9_9MOLU</name>
<dbReference type="AlphaFoldDB" id="A0A0H3XLZ9"/>
<dbReference type="STRING" id="315358.SERIO_v1c10530"/>
<dbReference type="RefSeq" id="WP_047791799.1">
    <property type="nucleotide sequence ID" value="NZ_CP011856.1"/>
</dbReference>
<dbReference type="EMBL" id="CP011856">
    <property type="protein sequence ID" value="AKM54609.1"/>
    <property type="molecule type" value="Genomic_DNA"/>
</dbReference>
<gene>
    <name evidence="1" type="ORF">SERIO_v1c10530</name>
</gene>
<reference evidence="2" key="2">
    <citation type="submission" date="2015-06" db="EMBL/GenBank/DDBJ databases">
        <title>Complete genome sequence of Spiroplasma eriocheiris TDA-040725-5 (DSM 21848).</title>
        <authorList>
            <person name="Lo W.-S."/>
            <person name="Kuo C.-H."/>
        </authorList>
    </citation>
    <scope>NUCLEOTIDE SEQUENCE [LARGE SCALE GENOMIC DNA]</scope>
    <source>
        <strain evidence="2">TDA-040725-5</strain>
    </source>
</reference>
<evidence type="ECO:0000313" key="1">
    <source>
        <dbReference type="EMBL" id="AKM54609.1"/>
    </source>
</evidence>
<keyword evidence="2" id="KW-1185">Reference proteome</keyword>
<dbReference type="KEGG" id="seri:SERIO_v1c10530"/>
<accession>A0A0H3XLZ9</accession>
<reference evidence="1 2" key="1">
    <citation type="journal article" date="2015" name="Genome Biol. Evol.">
        <title>Found and Lost: The Fates of Horizontally Acquired Genes in Arthropod-Symbiotic Spiroplasma.</title>
        <authorList>
            <person name="Lo W.S."/>
            <person name="Gasparich G.E."/>
            <person name="Kuo C.H."/>
        </authorList>
    </citation>
    <scope>NUCLEOTIDE SEQUENCE [LARGE SCALE GENOMIC DNA]</scope>
    <source>
        <strain evidence="2">TDA-040725-5</strain>
    </source>
</reference>
<organism evidence="1 2">
    <name type="scientific">Spiroplasma eriocheiris</name>
    <dbReference type="NCBI Taxonomy" id="315358"/>
    <lineage>
        <taxon>Bacteria</taxon>
        <taxon>Bacillati</taxon>
        <taxon>Mycoplasmatota</taxon>
        <taxon>Mollicutes</taxon>
        <taxon>Entomoplasmatales</taxon>
        <taxon>Spiroplasmataceae</taxon>
        <taxon>Spiroplasma</taxon>
    </lineage>
</organism>
<protein>
    <submittedName>
        <fullName evidence="1">Uncharacterized protein</fullName>
    </submittedName>
</protein>
<sequence>METIKVSFLIDELTNIYNTYKIPSLQNNIMICLDILKYYDFNDDNNRKFAGYVLRMMYVLKAKLEDNIDLTTDLSNLVGKGYASGDKRSVFHRREEKDPIEFESELEEFITRNYFDEEYERLNRTIIKNKTKLVGSENNSVVGYNYQKLLIHTITLLDSTELVLRLQLIVLQLIKTLNTNKEVYQDKIMVLNNQVETTITSRDNYLERYNQLNKTNF</sequence>
<dbReference type="Proteomes" id="UP000035661">
    <property type="component" value="Chromosome"/>
</dbReference>